<sequence>MLLNLNSTLINNFLDNILYHKSYSNETIDNYKRDLYQLSDFIGNTDIAKLKSQDILGWIKKLHSQGASPKTLQRKLSSTRSFFNFLINSEIINTNPASNIKAPKGSKKLPKALNIDELAYLLDITPGNDIEARDIAGFDLLYSCGIRLSELSAIQLKDISMSQYSVRVTGKGNKQRIVYFGEKTTNSLKRWLSIREKYKPQTEHLLISRDGKQLTNRSIQKRLELFAQKYASRHIHPHMLRHSFASHVLDSSKDLLAVKDLLGHVDISSTQIYTHLNFQQLASVFDKAHPRAKKK</sequence>
<evidence type="ECO:0000256" key="3">
    <source>
        <dbReference type="ARBA" id="ARBA00022618"/>
    </source>
</evidence>
<dbReference type="PANTHER" id="PTHR30349:SF81">
    <property type="entry name" value="TYROSINE RECOMBINASE XERC"/>
    <property type="match status" value="1"/>
</dbReference>
<dbReference type="Proteomes" id="UP000503320">
    <property type="component" value="Chromosome"/>
</dbReference>
<dbReference type="KEGG" id="afri:E3E15_01230"/>
<feature type="active site" evidence="9">
    <location>
        <position position="171"/>
    </location>
</feature>
<dbReference type="GO" id="GO:0007059">
    <property type="term" value="P:chromosome segregation"/>
    <property type="evidence" value="ECO:0007669"/>
    <property type="project" value="UniProtKB-UniRule"/>
</dbReference>
<dbReference type="GO" id="GO:0051301">
    <property type="term" value="P:cell division"/>
    <property type="evidence" value="ECO:0007669"/>
    <property type="project" value="UniProtKB-KW"/>
</dbReference>
<keyword evidence="3 9" id="KW-0132">Cell division</keyword>
<feature type="active site" description="O-(3'-phospho-DNA)-tyrosine intermediate" evidence="9">
    <location>
        <position position="273"/>
    </location>
</feature>
<evidence type="ECO:0000259" key="11">
    <source>
        <dbReference type="PROSITE" id="PS51900"/>
    </source>
</evidence>
<keyword evidence="13" id="KW-1185">Reference proteome</keyword>
<evidence type="ECO:0000313" key="13">
    <source>
        <dbReference type="Proteomes" id="UP000503320"/>
    </source>
</evidence>
<dbReference type="HAMAP" id="MF_01808">
    <property type="entry name" value="Recomb_XerC_XerD"/>
    <property type="match status" value="1"/>
</dbReference>
<comment type="subunit">
    <text evidence="9">Forms a cyclic heterotetrameric complex composed of two molecules of XerC and two molecules of XerD.</text>
</comment>
<dbReference type="InterPro" id="IPR013762">
    <property type="entry name" value="Integrase-like_cat_sf"/>
</dbReference>
<dbReference type="EMBL" id="CP038017">
    <property type="protein sequence ID" value="QIV94050.1"/>
    <property type="molecule type" value="Genomic_DNA"/>
</dbReference>
<dbReference type="AlphaFoldDB" id="A0A6M3HSK3"/>
<dbReference type="InterPro" id="IPR010998">
    <property type="entry name" value="Integrase_recombinase_N"/>
</dbReference>
<dbReference type="Gene3D" id="1.10.150.130">
    <property type="match status" value="1"/>
</dbReference>
<evidence type="ECO:0000313" key="12">
    <source>
        <dbReference type="EMBL" id="QIV94050.1"/>
    </source>
</evidence>
<keyword evidence="8 9" id="KW-0131">Cell cycle</keyword>
<name>A0A6M3HSK3_9GAMM</name>
<evidence type="ECO:0000256" key="6">
    <source>
        <dbReference type="ARBA" id="ARBA00023125"/>
    </source>
</evidence>
<comment type="similarity">
    <text evidence="9">Belongs to the 'phage' integrase family. XerC subfamily.</text>
</comment>
<evidence type="ECO:0000256" key="4">
    <source>
        <dbReference type="ARBA" id="ARBA00022829"/>
    </source>
</evidence>
<comment type="function">
    <text evidence="9">Site-specific tyrosine recombinase, which acts by catalyzing the cutting and rejoining of the recombining DNA molecules. The XerC-XerD complex is essential to convert dimers of the bacterial chromosome into monomers to permit their segregation at cell division. It also contributes to the segregational stability of plasmids.</text>
</comment>
<proteinExistence type="inferred from homology"/>
<dbReference type="Pfam" id="PF02899">
    <property type="entry name" value="Phage_int_SAM_1"/>
    <property type="match status" value="1"/>
</dbReference>
<dbReference type="PROSITE" id="PS51898">
    <property type="entry name" value="TYR_RECOMBINASE"/>
    <property type="match status" value="1"/>
</dbReference>
<evidence type="ECO:0000256" key="7">
    <source>
        <dbReference type="ARBA" id="ARBA00023172"/>
    </source>
</evidence>
<evidence type="ECO:0000256" key="5">
    <source>
        <dbReference type="ARBA" id="ARBA00022908"/>
    </source>
</evidence>
<dbReference type="PANTHER" id="PTHR30349">
    <property type="entry name" value="PHAGE INTEGRASE-RELATED"/>
    <property type="match status" value="1"/>
</dbReference>
<dbReference type="PROSITE" id="PS51900">
    <property type="entry name" value="CB"/>
    <property type="match status" value="1"/>
</dbReference>
<feature type="domain" description="Tyr recombinase" evidence="10">
    <location>
        <begin position="108"/>
        <end position="286"/>
    </location>
</feature>
<keyword evidence="7 9" id="KW-0233">DNA recombination</keyword>
<feature type="active site" evidence="9">
    <location>
        <position position="264"/>
    </location>
</feature>
<dbReference type="Gene3D" id="1.10.443.10">
    <property type="entry name" value="Intergrase catalytic core"/>
    <property type="match status" value="1"/>
</dbReference>
<evidence type="ECO:0000259" key="10">
    <source>
        <dbReference type="PROSITE" id="PS51898"/>
    </source>
</evidence>
<dbReference type="GO" id="GO:0006313">
    <property type="term" value="P:DNA transposition"/>
    <property type="evidence" value="ECO:0007669"/>
    <property type="project" value="UniProtKB-UniRule"/>
</dbReference>
<dbReference type="Pfam" id="PF00589">
    <property type="entry name" value="Phage_integrase"/>
    <property type="match status" value="1"/>
</dbReference>
<dbReference type="SUPFAM" id="SSF56349">
    <property type="entry name" value="DNA breaking-rejoining enzymes"/>
    <property type="match status" value="1"/>
</dbReference>
<feature type="active site" evidence="9">
    <location>
        <position position="238"/>
    </location>
</feature>
<keyword evidence="5 9" id="KW-0229">DNA integration</keyword>
<evidence type="ECO:0000256" key="1">
    <source>
        <dbReference type="ARBA" id="ARBA00004496"/>
    </source>
</evidence>
<evidence type="ECO:0000256" key="2">
    <source>
        <dbReference type="ARBA" id="ARBA00022490"/>
    </source>
</evidence>
<dbReference type="InterPro" id="IPR050090">
    <property type="entry name" value="Tyrosine_recombinase_XerCD"/>
</dbReference>
<keyword evidence="4 9" id="KW-0159">Chromosome partition</keyword>
<dbReference type="GO" id="GO:0005737">
    <property type="term" value="C:cytoplasm"/>
    <property type="evidence" value="ECO:0007669"/>
    <property type="project" value="UniProtKB-SubCell"/>
</dbReference>
<gene>
    <name evidence="9" type="primary">xerC</name>
    <name evidence="12" type="ORF">E3E15_01230</name>
</gene>
<dbReference type="RefSeq" id="WP_172107218.1">
    <property type="nucleotide sequence ID" value="NZ_CP038017.1"/>
</dbReference>
<accession>A0A6M3HSK3</accession>
<protein>
    <recommendedName>
        <fullName evidence="9">Tyrosine recombinase XerC</fullName>
    </recommendedName>
</protein>
<dbReference type="InterPro" id="IPR023009">
    <property type="entry name" value="Tyrosine_recombinase_XerC/XerD"/>
</dbReference>
<keyword evidence="2 9" id="KW-0963">Cytoplasm</keyword>
<evidence type="ECO:0000256" key="8">
    <source>
        <dbReference type="ARBA" id="ARBA00023306"/>
    </source>
</evidence>
<comment type="subcellular location">
    <subcellularLocation>
        <location evidence="1 9">Cytoplasm</location>
    </subcellularLocation>
</comment>
<evidence type="ECO:0000256" key="9">
    <source>
        <dbReference type="HAMAP-Rule" id="MF_01808"/>
    </source>
</evidence>
<feature type="active site" evidence="9">
    <location>
        <position position="147"/>
    </location>
</feature>
<dbReference type="GO" id="GO:0009037">
    <property type="term" value="F:tyrosine-based site-specific recombinase activity"/>
    <property type="evidence" value="ECO:0007669"/>
    <property type="project" value="UniProtKB-UniRule"/>
</dbReference>
<keyword evidence="6 9" id="KW-0238">DNA-binding</keyword>
<feature type="domain" description="Core-binding (CB)" evidence="11">
    <location>
        <begin position="8"/>
        <end position="87"/>
    </location>
</feature>
<dbReference type="InterPro" id="IPR011010">
    <property type="entry name" value="DNA_brk_join_enz"/>
</dbReference>
<dbReference type="InterPro" id="IPR044068">
    <property type="entry name" value="CB"/>
</dbReference>
<dbReference type="GO" id="GO:0003677">
    <property type="term" value="F:DNA binding"/>
    <property type="evidence" value="ECO:0007669"/>
    <property type="project" value="UniProtKB-UniRule"/>
</dbReference>
<dbReference type="InterPro" id="IPR002104">
    <property type="entry name" value="Integrase_catalytic"/>
</dbReference>
<organism evidence="12 13">
    <name type="scientific">Allofrancisella frigidaquae</name>
    <dbReference type="NCBI Taxonomy" id="1085644"/>
    <lineage>
        <taxon>Bacteria</taxon>
        <taxon>Pseudomonadati</taxon>
        <taxon>Pseudomonadota</taxon>
        <taxon>Gammaproteobacteria</taxon>
        <taxon>Thiotrichales</taxon>
        <taxon>Francisellaceae</taxon>
        <taxon>Allofrancisella</taxon>
    </lineage>
</organism>
<reference evidence="12 13" key="1">
    <citation type="submission" date="2019-03" db="EMBL/GenBank/DDBJ databases">
        <title>Complete Genome Sequence of Allofrancisella frigidaquae Strain SYSU 10HL1970 Isolated from Water-Cooling Systems in China.</title>
        <authorList>
            <person name="Ohrman C."/>
            <person name="Uneklint I."/>
            <person name="Sjodin A."/>
        </authorList>
    </citation>
    <scope>NUCLEOTIDE SEQUENCE [LARGE SCALE GENOMIC DNA]</scope>
    <source>
        <strain evidence="12 13">SYSU 10HL1970</strain>
    </source>
</reference>
<feature type="active site" evidence="9">
    <location>
        <position position="241"/>
    </location>
</feature>
<dbReference type="InterPro" id="IPR004107">
    <property type="entry name" value="Integrase_SAM-like_N"/>
</dbReference>